<dbReference type="NCBIfam" id="TIGR00464">
    <property type="entry name" value="gltX_bact"/>
    <property type="match status" value="1"/>
</dbReference>
<dbReference type="InterPro" id="IPR014729">
    <property type="entry name" value="Rossmann-like_a/b/a_fold"/>
</dbReference>
<keyword evidence="5 10" id="KW-0436">Ligase</keyword>
<evidence type="ECO:0000256" key="6">
    <source>
        <dbReference type="ARBA" id="ARBA00022741"/>
    </source>
</evidence>
<dbReference type="InterPro" id="IPR000924">
    <property type="entry name" value="Glu/Gln-tRNA-synth"/>
</dbReference>
<gene>
    <name evidence="10" type="primary">gltX</name>
    <name evidence="13" type="ORF">SAMN05216333_11345</name>
</gene>
<evidence type="ECO:0000259" key="11">
    <source>
        <dbReference type="Pfam" id="PF00749"/>
    </source>
</evidence>
<dbReference type="STRING" id="42354.SAMN05216333_11345"/>
<accession>A0A1H8R4X6</accession>
<evidence type="ECO:0000259" key="12">
    <source>
        <dbReference type="Pfam" id="PF19269"/>
    </source>
</evidence>
<dbReference type="InterPro" id="IPR033910">
    <property type="entry name" value="GluRS_core"/>
</dbReference>
<dbReference type="Pfam" id="PF00749">
    <property type="entry name" value="tRNA-synt_1c"/>
    <property type="match status" value="1"/>
</dbReference>
<comment type="subcellular location">
    <subcellularLocation>
        <location evidence="1 10">Cytoplasm</location>
    </subcellularLocation>
</comment>
<feature type="domain" description="Glutamyl/glutaminyl-tRNA synthetase class Ib catalytic" evidence="11">
    <location>
        <begin position="2"/>
        <end position="305"/>
    </location>
</feature>
<dbReference type="FunFam" id="3.40.50.620:FF:000007">
    <property type="entry name" value="Glutamate--tRNA ligase"/>
    <property type="match status" value="1"/>
</dbReference>
<sequence>MMVRTRFAPSPTGYLHIGGARTALFSWAYARKHGGKFILRIEDTDLERSTQQSIQAILDGMAWLGLDYDEGPFYQMQRLARYHEIAEQLLQNNQAYYCYATKEELEEMREQQLAAGLKPRYDGRWRDSKQTPPAGIKPVLRFKNPLDGYVTFNDQIKGKITVANSELDDLVLLRGDGVPTYNFSVVIDDLDMNITHVIRGDDHVNNTPRQINILKALGATLPEYAHVPMILGANGERLSKRHGAVSVMQYHEDGYLPEALLNYLARLGWSHGDEEIFSRDQLVEWFDLSAISRSPAKFNPEKLHWINQQYLKTADNTRLAELVTPFLAKDNCLTDGGPDLTQVVDLLKERVNTIEELADAAVYFYRPLEPDDELKAQHFTAETKPIMTGLLERFRHIEWTREVIHQEIKTAAKEHDVKLPKIAMPLRVMVTGEVHTPSIDAVLALLGREETLARMNSHLGSFPG</sequence>
<dbReference type="InterPro" id="IPR020058">
    <property type="entry name" value="Glu/Gln-tRNA-synth_Ib_cat-dom"/>
</dbReference>
<keyword evidence="14" id="KW-1185">Reference proteome</keyword>
<dbReference type="GO" id="GO:0000049">
    <property type="term" value="F:tRNA binding"/>
    <property type="evidence" value="ECO:0007669"/>
    <property type="project" value="InterPro"/>
</dbReference>
<evidence type="ECO:0000256" key="10">
    <source>
        <dbReference type="HAMAP-Rule" id="MF_00022"/>
    </source>
</evidence>
<keyword evidence="7 10" id="KW-0067">ATP-binding</keyword>
<evidence type="ECO:0000256" key="5">
    <source>
        <dbReference type="ARBA" id="ARBA00022598"/>
    </source>
</evidence>
<dbReference type="Gene3D" id="1.10.10.350">
    <property type="match status" value="1"/>
</dbReference>
<dbReference type="Pfam" id="PF19269">
    <property type="entry name" value="Anticodon_2"/>
    <property type="match status" value="1"/>
</dbReference>
<dbReference type="EC" id="6.1.1.17" evidence="10"/>
<dbReference type="InterPro" id="IPR020751">
    <property type="entry name" value="aa-tRNA-synth_I_codon-bd_sub2"/>
</dbReference>
<comment type="subunit">
    <text evidence="3 10">Monomer.</text>
</comment>
<dbReference type="InterPro" id="IPR020752">
    <property type="entry name" value="Glu-tRNA-synth_I_codon-bd_sub1"/>
</dbReference>
<dbReference type="PANTHER" id="PTHR43311:SF2">
    <property type="entry name" value="GLUTAMATE--TRNA LIGASE, MITOCHONDRIAL-RELATED"/>
    <property type="match status" value="1"/>
</dbReference>
<dbReference type="InterPro" id="IPR004527">
    <property type="entry name" value="Glu-tRNA-ligase_bac/mito"/>
</dbReference>
<keyword evidence="9 10" id="KW-0030">Aminoacyl-tRNA synthetase</keyword>
<organism evidence="13 14">
    <name type="scientific">Nitrosomonas oligotropha</name>
    <dbReference type="NCBI Taxonomy" id="42354"/>
    <lineage>
        <taxon>Bacteria</taxon>
        <taxon>Pseudomonadati</taxon>
        <taxon>Pseudomonadota</taxon>
        <taxon>Betaproteobacteria</taxon>
        <taxon>Nitrosomonadales</taxon>
        <taxon>Nitrosomonadaceae</taxon>
        <taxon>Nitrosomonas</taxon>
    </lineage>
</organism>
<dbReference type="PROSITE" id="PS00178">
    <property type="entry name" value="AA_TRNA_LIGASE_I"/>
    <property type="match status" value="1"/>
</dbReference>
<evidence type="ECO:0000313" key="13">
    <source>
        <dbReference type="EMBL" id="SEO61381.1"/>
    </source>
</evidence>
<keyword evidence="6 10" id="KW-0547">Nucleotide-binding</keyword>
<name>A0A1H8R4X6_9PROT</name>
<dbReference type="PANTHER" id="PTHR43311">
    <property type="entry name" value="GLUTAMATE--TRNA LIGASE"/>
    <property type="match status" value="1"/>
</dbReference>
<dbReference type="GO" id="GO:0004818">
    <property type="term" value="F:glutamate-tRNA ligase activity"/>
    <property type="evidence" value="ECO:0007669"/>
    <property type="project" value="UniProtKB-UniRule"/>
</dbReference>
<evidence type="ECO:0000256" key="2">
    <source>
        <dbReference type="ARBA" id="ARBA00007894"/>
    </source>
</evidence>
<evidence type="ECO:0000256" key="3">
    <source>
        <dbReference type="ARBA" id="ARBA00011245"/>
    </source>
</evidence>
<dbReference type="CDD" id="cd00808">
    <property type="entry name" value="GluRS_core"/>
    <property type="match status" value="1"/>
</dbReference>
<dbReference type="InterPro" id="IPR045462">
    <property type="entry name" value="aa-tRNA-synth_I_cd-bd"/>
</dbReference>
<dbReference type="InterPro" id="IPR049940">
    <property type="entry name" value="GluQ/Sye"/>
</dbReference>
<proteinExistence type="inferred from homology"/>
<evidence type="ECO:0000256" key="4">
    <source>
        <dbReference type="ARBA" id="ARBA00022490"/>
    </source>
</evidence>
<dbReference type="InterPro" id="IPR008925">
    <property type="entry name" value="aa_tRNA-synth_I_cd-bd_sf"/>
</dbReference>
<feature type="short sequence motif" description="'HIGH' region" evidence="10">
    <location>
        <begin position="9"/>
        <end position="19"/>
    </location>
</feature>
<dbReference type="Proteomes" id="UP000198814">
    <property type="component" value="Unassembled WGS sequence"/>
</dbReference>
<dbReference type="EMBL" id="FODO01000013">
    <property type="protein sequence ID" value="SEO61381.1"/>
    <property type="molecule type" value="Genomic_DNA"/>
</dbReference>
<feature type="domain" description="Aminoacyl-tRNA synthetase class I anticodon-binding" evidence="12">
    <location>
        <begin position="318"/>
        <end position="457"/>
    </location>
</feature>
<comment type="similarity">
    <text evidence="2 10">Belongs to the class-I aminoacyl-tRNA synthetase family. Glutamate--tRNA ligase type 1 subfamily.</text>
</comment>
<evidence type="ECO:0000256" key="1">
    <source>
        <dbReference type="ARBA" id="ARBA00004496"/>
    </source>
</evidence>
<dbReference type="SUPFAM" id="SSF48163">
    <property type="entry name" value="An anticodon-binding domain of class I aminoacyl-tRNA synthetases"/>
    <property type="match status" value="1"/>
</dbReference>
<protein>
    <recommendedName>
        <fullName evidence="10">Glutamate--tRNA ligase</fullName>
        <ecNumber evidence="10">6.1.1.17</ecNumber>
    </recommendedName>
    <alternativeName>
        <fullName evidence="10">Glutamyl-tRNA synthetase</fullName>
        <shortName evidence="10">GluRS</shortName>
    </alternativeName>
</protein>
<feature type="binding site" evidence="10">
    <location>
        <position position="240"/>
    </location>
    <ligand>
        <name>ATP</name>
        <dbReference type="ChEBI" id="CHEBI:30616"/>
    </ligand>
</feature>
<evidence type="ECO:0000313" key="14">
    <source>
        <dbReference type="Proteomes" id="UP000198814"/>
    </source>
</evidence>
<evidence type="ECO:0000256" key="8">
    <source>
        <dbReference type="ARBA" id="ARBA00022917"/>
    </source>
</evidence>
<dbReference type="InterPro" id="IPR001412">
    <property type="entry name" value="aa-tRNA-synth_I_CS"/>
</dbReference>
<dbReference type="Gene3D" id="1.10.8.70">
    <property type="entry name" value="Glutamate-tRNA synthetase, class I, anticodon-binding domain 1"/>
    <property type="match status" value="1"/>
</dbReference>
<comment type="catalytic activity">
    <reaction evidence="10">
        <text>tRNA(Glu) + L-glutamate + ATP = L-glutamyl-tRNA(Glu) + AMP + diphosphate</text>
        <dbReference type="Rhea" id="RHEA:23540"/>
        <dbReference type="Rhea" id="RHEA-COMP:9663"/>
        <dbReference type="Rhea" id="RHEA-COMP:9680"/>
        <dbReference type="ChEBI" id="CHEBI:29985"/>
        <dbReference type="ChEBI" id="CHEBI:30616"/>
        <dbReference type="ChEBI" id="CHEBI:33019"/>
        <dbReference type="ChEBI" id="CHEBI:78442"/>
        <dbReference type="ChEBI" id="CHEBI:78520"/>
        <dbReference type="ChEBI" id="CHEBI:456215"/>
        <dbReference type="EC" id="6.1.1.17"/>
    </reaction>
</comment>
<dbReference type="GO" id="GO:0008270">
    <property type="term" value="F:zinc ion binding"/>
    <property type="evidence" value="ECO:0007669"/>
    <property type="project" value="InterPro"/>
</dbReference>
<dbReference type="GO" id="GO:0006424">
    <property type="term" value="P:glutamyl-tRNA aminoacylation"/>
    <property type="evidence" value="ECO:0007669"/>
    <property type="project" value="UniProtKB-UniRule"/>
</dbReference>
<dbReference type="AlphaFoldDB" id="A0A1H8R4X6"/>
<keyword evidence="8 10" id="KW-0648">Protein biosynthesis</keyword>
<dbReference type="PRINTS" id="PR00987">
    <property type="entry name" value="TRNASYNTHGLU"/>
</dbReference>
<feature type="short sequence motif" description="'KMSKS' region" evidence="10">
    <location>
        <begin position="237"/>
        <end position="241"/>
    </location>
</feature>
<evidence type="ECO:0000256" key="9">
    <source>
        <dbReference type="ARBA" id="ARBA00023146"/>
    </source>
</evidence>
<dbReference type="GO" id="GO:0005829">
    <property type="term" value="C:cytosol"/>
    <property type="evidence" value="ECO:0007669"/>
    <property type="project" value="TreeGrafter"/>
</dbReference>
<dbReference type="HAMAP" id="MF_00022">
    <property type="entry name" value="Glu_tRNA_synth_type1"/>
    <property type="match status" value="1"/>
</dbReference>
<dbReference type="GO" id="GO:0005524">
    <property type="term" value="F:ATP binding"/>
    <property type="evidence" value="ECO:0007669"/>
    <property type="project" value="UniProtKB-UniRule"/>
</dbReference>
<evidence type="ECO:0000256" key="7">
    <source>
        <dbReference type="ARBA" id="ARBA00022840"/>
    </source>
</evidence>
<comment type="function">
    <text evidence="10">Catalyzes the attachment of glutamate to tRNA(Glu) in a two-step reaction: glutamate is first activated by ATP to form Glu-AMP and then transferred to the acceptor end of tRNA(Glu).</text>
</comment>
<dbReference type="SUPFAM" id="SSF52374">
    <property type="entry name" value="Nucleotidylyl transferase"/>
    <property type="match status" value="1"/>
</dbReference>
<keyword evidence="4 10" id="KW-0963">Cytoplasm</keyword>
<comment type="caution">
    <text evidence="10">Lacks conserved residue(s) required for the propagation of feature annotation.</text>
</comment>
<dbReference type="Gene3D" id="3.40.50.620">
    <property type="entry name" value="HUPs"/>
    <property type="match status" value="1"/>
</dbReference>
<reference evidence="14" key="1">
    <citation type="submission" date="2016-10" db="EMBL/GenBank/DDBJ databases">
        <authorList>
            <person name="Varghese N."/>
            <person name="Submissions S."/>
        </authorList>
    </citation>
    <scope>NUCLEOTIDE SEQUENCE [LARGE SCALE GENOMIC DNA]</scope>
    <source>
        <strain evidence="14">Nm76</strain>
    </source>
</reference>